<keyword evidence="3" id="KW-1185">Reference proteome</keyword>
<dbReference type="PANTHER" id="PTHR43433:SF5">
    <property type="entry name" value="AB HYDROLASE-1 DOMAIN-CONTAINING PROTEIN"/>
    <property type="match status" value="1"/>
</dbReference>
<dbReference type="OrthoDB" id="9793083at2"/>
<protein>
    <submittedName>
        <fullName evidence="2">Pimeloyl-ACP methyl ester carboxylesterase</fullName>
    </submittedName>
</protein>
<dbReference type="Proteomes" id="UP000228531">
    <property type="component" value="Unassembled WGS sequence"/>
</dbReference>
<evidence type="ECO:0000313" key="3">
    <source>
        <dbReference type="Proteomes" id="UP000228531"/>
    </source>
</evidence>
<dbReference type="PRINTS" id="PR00111">
    <property type="entry name" value="ABHYDROLASE"/>
</dbReference>
<accession>A0A2M8W0I1</accession>
<dbReference type="Gene3D" id="1.10.10.10">
    <property type="entry name" value="Winged helix-like DNA-binding domain superfamily/Winged helix DNA-binding domain"/>
    <property type="match status" value="1"/>
</dbReference>
<gene>
    <name evidence="2" type="ORF">BC777_3479</name>
</gene>
<feature type="domain" description="AB hydrolase-1" evidence="1">
    <location>
        <begin position="288"/>
        <end position="502"/>
    </location>
</feature>
<dbReference type="Pfam" id="PF00561">
    <property type="entry name" value="Abhydrolase_1"/>
    <property type="match status" value="1"/>
</dbReference>
<dbReference type="InterPro" id="IPR029058">
    <property type="entry name" value="AB_hydrolase_fold"/>
</dbReference>
<proteinExistence type="predicted"/>
<dbReference type="Gene3D" id="3.40.50.1820">
    <property type="entry name" value="alpha/beta hydrolase"/>
    <property type="match status" value="1"/>
</dbReference>
<evidence type="ECO:0000259" key="1">
    <source>
        <dbReference type="Pfam" id="PF00561"/>
    </source>
</evidence>
<dbReference type="InterPro" id="IPR050471">
    <property type="entry name" value="AB_hydrolase"/>
</dbReference>
<dbReference type="InterPro" id="IPR036388">
    <property type="entry name" value="WH-like_DNA-bd_sf"/>
</dbReference>
<sequence>MPQPLDLTVLDAVTLFAGDTELQLVPSLKTRAILAFLAITGRPHSREYLCELFFADTKDPRGSLRWSLSRLRAVLNLDMPRLITNRRNVHLDMSHIRLDLDVVRQTYMNQTPQTPDLLRAALLVSRRPLAHLSMPRQDRFDDWLTQEREMILSMQGHIIKALTAASDLSDEIALKWLRHWVRIAPRSHDAAFALWQRLTQCDQQQEADVVATTYRKMVGNKPGSWYAAAPPLKIPLRRNHEQTIRYCTTADRIRIAYASTGDGPPLVKAANWLNHLELDWDSPIWGDTFRTLSNNHTLIRYDERGNGLSDWNVRQLDFTAFVDDLEAVVDSLGIERFPLLGLSQGCAVSIAYAVRHPERVSALVLVGGYAAGWRHAMTPAQLEQREAVLTLTRHGWGTSNPAYRHIFSQTFMPDADADRLAWFDDFQRRSTSAENAVRFQEAFGDIDVRHLLGQVRVPTLVLHARADQRIPVSHGRELAEAIPNATFVELDSPNHIILGDEPAWQVFMDEITRFLRIHGDAAPSQ</sequence>
<dbReference type="InterPro" id="IPR000073">
    <property type="entry name" value="AB_hydrolase_1"/>
</dbReference>
<comment type="caution">
    <text evidence="2">The sequence shown here is derived from an EMBL/GenBank/DDBJ whole genome shotgun (WGS) entry which is preliminary data.</text>
</comment>
<dbReference type="AlphaFoldDB" id="A0A2M8W0I1"/>
<name>A0A2M8W0I1_9RHOB</name>
<dbReference type="SUPFAM" id="SSF53474">
    <property type="entry name" value="alpha/beta-Hydrolases"/>
    <property type="match status" value="1"/>
</dbReference>
<evidence type="ECO:0000313" key="2">
    <source>
        <dbReference type="EMBL" id="PJI84421.1"/>
    </source>
</evidence>
<dbReference type="EMBL" id="PGTY01000004">
    <property type="protein sequence ID" value="PJI84421.1"/>
    <property type="molecule type" value="Genomic_DNA"/>
</dbReference>
<organism evidence="2 3">
    <name type="scientific">Yoonia maricola</name>
    <dbReference type="NCBI Taxonomy" id="420999"/>
    <lineage>
        <taxon>Bacteria</taxon>
        <taxon>Pseudomonadati</taxon>
        <taxon>Pseudomonadota</taxon>
        <taxon>Alphaproteobacteria</taxon>
        <taxon>Rhodobacterales</taxon>
        <taxon>Paracoccaceae</taxon>
        <taxon>Yoonia</taxon>
    </lineage>
</organism>
<dbReference type="PANTHER" id="PTHR43433">
    <property type="entry name" value="HYDROLASE, ALPHA/BETA FOLD FAMILY PROTEIN"/>
    <property type="match status" value="1"/>
</dbReference>
<reference evidence="2 3" key="1">
    <citation type="submission" date="2017-11" db="EMBL/GenBank/DDBJ databases">
        <title>Genomic Encyclopedia of Archaeal and Bacterial Type Strains, Phase II (KMG-II): From Individual Species to Whole Genera.</title>
        <authorList>
            <person name="Goeker M."/>
        </authorList>
    </citation>
    <scope>NUCLEOTIDE SEQUENCE [LARGE SCALE GENOMIC DNA]</scope>
    <source>
        <strain evidence="2 3">DSM 29128</strain>
    </source>
</reference>
<dbReference type="RefSeq" id="WP_100369424.1">
    <property type="nucleotide sequence ID" value="NZ_PGTY01000004.1"/>
</dbReference>